<dbReference type="Proteomes" id="UP000232722">
    <property type="component" value="Unassembled WGS sequence"/>
</dbReference>
<reference evidence="2 3" key="2">
    <citation type="submission" date="2017-09" db="EMBL/GenBank/DDBJ databases">
        <title>Extensive intraspecific genome diversity in a model arbuscular mycorrhizal fungus.</title>
        <authorList>
            <person name="Chen E.C."/>
            <person name="Morin E."/>
            <person name="Beaudet D."/>
            <person name="Noel J."/>
            <person name="Ndikumana S."/>
            <person name="Charron P."/>
            <person name="St-Onge C."/>
            <person name="Giorgi J."/>
            <person name="Grigoriev I.V."/>
            <person name="Roux C."/>
            <person name="Martin F.M."/>
            <person name="Corradi N."/>
        </authorList>
    </citation>
    <scope>NUCLEOTIDE SEQUENCE [LARGE SCALE GENOMIC DNA]</scope>
    <source>
        <strain evidence="2 3">A5</strain>
    </source>
</reference>
<proteinExistence type="predicted"/>
<gene>
    <name evidence="2" type="ORF">RhiirA5_428768</name>
</gene>
<comment type="caution">
    <text evidence="2">The sequence shown here is derived from an EMBL/GenBank/DDBJ whole genome shotgun (WGS) entry which is preliminary data.</text>
</comment>
<evidence type="ECO:0000313" key="2">
    <source>
        <dbReference type="EMBL" id="PKC00052.1"/>
    </source>
</evidence>
<dbReference type="AlphaFoldDB" id="A0A2N0NZT1"/>
<organism evidence="2 3">
    <name type="scientific">Rhizophagus irregularis</name>
    <dbReference type="NCBI Taxonomy" id="588596"/>
    <lineage>
        <taxon>Eukaryota</taxon>
        <taxon>Fungi</taxon>
        <taxon>Fungi incertae sedis</taxon>
        <taxon>Mucoromycota</taxon>
        <taxon>Glomeromycotina</taxon>
        <taxon>Glomeromycetes</taxon>
        <taxon>Glomerales</taxon>
        <taxon>Glomeraceae</taxon>
        <taxon>Rhizophagus</taxon>
    </lineage>
</organism>
<reference evidence="2 3" key="1">
    <citation type="submission" date="2016-04" db="EMBL/GenBank/DDBJ databases">
        <title>Genome analyses suggest a sexual origin of heterokaryosis in a supposedly ancient asexual fungus.</title>
        <authorList>
            <person name="Ropars J."/>
            <person name="Sedzielewska K."/>
            <person name="Noel J."/>
            <person name="Charron P."/>
            <person name="Farinelli L."/>
            <person name="Marton T."/>
            <person name="Kruger M."/>
            <person name="Pelin A."/>
            <person name="Brachmann A."/>
            <person name="Corradi N."/>
        </authorList>
    </citation>
    <scope>NUCLEOTIDE SEQUENCE [LARGE SCALE GENOMIC DNA]</scope>
    <source>
        <strain evidence="2 3">A5</strain>
    </source>
</reference>
<name>A0A2N0NZT1_9GLOM</name>
<protein>
    <submittedName>
        <fullName evidence="2">Uncharacterized protein</fullName>
    </submittedName>
</protein>
<dbReference type="EMBL" id="LLXJ01001988">
    <property type="protein sequence ID" value="PKC00052.1"/>
    <property type="molecule type" value="Genomic_DNA"/>
</dbReference>
<feature type="region of interest" description="Disordered" evidence="1">
    <location>
        <begin position="33"/>
        <end position="52"/>
    </location>
</feature>
<evidence type="ECO:0000256" key="1">
    <source>
        <dbReference type="SAM" id="MobiDB-lite"/>
    </source>
</evidence>
<sequence>MSHAIDHNHFINKIRYEVAVPVLWKIPERIPSTKKAEKAYRPPSFKTFRKYD</sequence>
<evidence type="ECO:0000313" key="3">
    <source>
        <dbReference type="Proteomes" id="UP000232722"/>
    </source>
</evidence>
<accession>A0A2N0NZT1</accession>